<evidence type="ECO:0000313" key="1">
    <source>
        <dbReference type="EMBL" id="OEF99392.1"/>
    </source>
</evidence>
<dbReference type="OrthoDB" id="2381948at2"/>
<dbReference type="STRING" id="337097.BHF71_02060"/>
<accession>A0A1D2YUK5</accession>
<organism evidence="1 2">
    <name type="scientific">Vulcanibacillus modesticaldus</name>
    <dbReference type="NCBI Taxonomy" id="337097"/>
    <lineage>
        <taxon>Bacteria</taxon>
        <taxon>Bacillati</taxon>
        <taxon>Bacillota</taxon>
        <taxon>Bacilli</taxon>
        <taxon>Bacillales</taxon>
        <taxon>Bacillaceae</taxon>
        <taxon>Vulcanibacillus</taxon>
    </lineage>
</organism>
<evidence type="ECO:0000313" key="2">
    <source>
        <dbReference type="Proteomes" id="UP000243739"/>
    </source>
</evidence>
<gene>
    <name evidence="1" type="ORF">BHF71_02060</name>
</gene>
<proteinExistence type="predicted"/>
<dbReference type="Proteomes" id="UP000243739">
    <property type="component" value="Unassembled WGS sequence"/>
</dbReference>
<comment type="caution">
    <text evidence="1">The sequence shown here is derived from an EMBL/GenBank/DDBJ whole genome shotgun (WGS) entry which is preliminary data.</text>
</comment>
<dbReference type="RefSeq" id="WP_069656786.1">
    <property type="nucleotide sequence ID" value="NZ_MIJF01000024.1"/>
</dbReference>
<dbReference type="AlphaFoldDB" id="A0A1D2YUK5"/>
<dbReference type="Pfam" id="PF19651">
    <property type="entry name" value="DUF6154"/>
    <property type="match status" value="1"/>
</dbReference>
<reference evidence="1 2" key="1">
    <citation type="submission" date="2016-09" db="EMBL/GenBank/DDBJ databases">
        <title>Draft genome sequence for the type strain of Vulcanibacillus modesticaldus BR, a strictly anaerobic, moderately thermophilic, and nitrate-reducing bacterium from deep sea-hydrothermal vents of the Mid-Atlantic Ridge.</title>
        <authorList>
            <person name="Abin C.A."/>
            <person name="Hollibaugh J.T."/>
        </authorList>
    </citation>
    <scope>NUCLEOTIDE SEQUENCE [LARGE SCALE GENOMIC DNA]</scope>
    <source>
        <strain evidence="1 2">BR</strain>
    </source>
</reference>
<evidence type="ECO:0008006" key="3">
    <source>
        <dbReference type="Google" id="ProtNLM"/>
    </source>
</evidence>
<dbReference type="InterPro" id="IPR046152">
    <property type="entry name" value="DUF6154"/>
</dbReference>
<keyword evidence="2" id="KW-1185">Reference proteome</keyword>
<sequence>MSFVEEIYAMYRHHLKGNEEDVVALVLNLLHDHHKSDILEKIKEMEDYEVFQMFAMYLIEALKVRMAEEEMRSSEVDSRTLNPKYH</sequence>
<dbReference type="EMBL" id="MIJF01000024">
    <property type="protein sequence ID" value="OEF99392.1"/>
    <property type="molecule type" value="Genomic_DNA"/>
</dbReference>
<name>A0A1D2YUK5_9BACI</name>
<protein>
    <recommendedName>
        <fullName evidence="3">Cytosolic protein</fullName>
    </recommendedName>
</protein>